<evidence type="ECO:0000313" key="2">
    <source>
        <dbReference type="EMBL" id="KNE96728.1"/>
    </source>
</evidence>
<feature type="compositionally biased region" description="Polar residues" evidence="1">
    <location>
        <begin position="87"/>
        <end position="105"/>
    </location>
</feature>
<feature type="compositionally biased region" description="Polar residues" evidence="1">
    <location>
        <begin position="48"/>
        <end position="68"/>
    </location>
</feature>
<protein>
    <submittedName>
        <fullName evidence="2">Uncharacterized protein</fullName>
    </submittedName>
</protein>
<evidence type="ECO:0000313" key="3">
    <source>
        <dbReference type="Proteomes" id="UP000054564"/>
    </source>
</evidence>
<accession>A0A0L0VBT4</accession>
<feature type="region of interest" description="Disordered" evidence="1">
    <location>
        <begin position="1"/>
        <end position="25"/>
    </location>
</feature>
<feature type="region of interest" description="Disordered" evidence="1">
    <location>
        <begin position="41"/>
        <end position="150"/>
    </location>
</feature>
<organism evidence="2 3">
    <name type="scientific">Puccinia striiformis f. sp. tritici PST-78</name>
    <dbReference type="NCBI Taxonomy" id="1165861"/>
    <lineage>
        <taxon>Eukaryota</taxon>
        <taxon>Fungi</taxon>
        <taxon>Dikarya</taxon>
        <taxon>Basidiomycota</taxon>
        <taxon>Pucciniomycotina</taxon>
        <taxon>Pucciniomycetes</taxon>
        <taxon>Pucciniales</taxon>
        <taxon>Pucciniaceae</taxon>
        <taxon>Puccinia</taxon>
    </lineage>
</organism>
<keyword evidence="3" id="KW-1185">Reference proteome</keyword>
<evidence type="ECO:0000256" key="1">
    <source>
        <dbReference type="SAM" id="MobiDB-lite"/>
    </source>
</evidence>
<name>A0A0L0VBT4_9BASI</name>
<sequence length="150" mass="16306">MDEETTVTQRPAKELNEPAARSAGPIQIEYKVFTSNSEKAQSLEWEASQDQPTSCCQSSSPAMSTSTPRIKLPFSTTPPLPEVPLSISASVPETNSQNYFESTTPCYLPNEVREGTPRDEIGDGVFNDQLSSTTLVKSPSPLSDQGPPQR</sequence>
<feature type="compositionally biased region" description="Basic and acidic residues" evidence="1">
    <location>
        <begin position="111"/>
        <end position="121"/>
    </location>
</feature>
<dbReference type="Proteomes" id="UP000054564">
    <property type="component" value="Unassembled WGS sequence"/>
</dbReference>
<comment type="caution">
    <text evidence="2">The sequence shown here is derived from an EMBL/GenBank/DDBJ whole genome shotgun (WGS) entry which is preliminary data.</text>
</comment>
<reference evidence="3" key="1">
    <citation type="submission" date="2014-03" db="EMBL/GenBank/DDBJ databases">
        <title>The Genome Sequence of Puccinia striiformis f. sp. tritici PST-78.</title>
        <authorList>
            <consortium name="The Broad Institute Genome Sequencing Platform"/>
            <person name="Cuomo C."/>
            <person name="Hulbert S."/>
            <person name="Chen X."/>
            <person name="Walker B."/>
            <person name="Young S.K."/>
            <person name="Zeng Q."/>
            <person name="Gargeya S."/>
            <person name="Fitzgerald M."/>
            <person name="Haas B."/>
            <person name="Abouelleil A."/>
            <person name="Alvarado L."/>
            <person name="Arachchi H.M."/>
            <person name="Berlin A.M."/>
            <person name="Chapman S.B."/>
            <person name="Goldberg J."/>
            <person name="Griggs A."/>
            <person name="Gujja S."/>
            <person name="Hansen M."/>
            <person name="Howarth C."/>
            <person name="Imamovic A."/>
            <person name="Larimer J."/>
            <person name="McCowan C."/>
            <person name="Montmayeur A."/>
            <person name="Murphy C."/>
            <person name="Neiman D."/>
            <person name="Pearson M."/>
            <person name="Priest M."/>
            <person name="Roberts A."/>
            <person name="Saif S."/>
            <person name="Shea T."/>
            <person name="Sisk P."/>
            <person name="Sykes S."/>
            <person name="Wortman J."/>
            <person name="Nusbaum C."/>
            <person name="Birren B."/>
        </authorList>
    </citation>
    <scope>NUCLEOTIDE SEQUENCE [LARGE SCALE GENOMIC DNA]</scope>
    <source>
        <strain evidence="3">race PST-78</strain>
    </source>
</reference>
<proteinExistence type="predicted"/>
<dbReference type="AlphaFoldDB" id="A0A0L0VBT4"/>
<dbReference type="EMBL" id="AJIL01000078">
    <property type="protein sequence ID" value="KNE96728.1"/>
    <property type="molecule type" value="Genomic_DNA"/>
</dbReference>
<feature type="compositionally biased region" description="Polar residues" evidence="1">
    <location>
        <begin position="128"/>
        <end position="150"/>
    </location>
</feature>
<gene>
    <name evidence="2" type="ORF">PSTG_09999</name>
</gene>